<keyword evidence="13" id="KW-1185">Reference proteome</keyword>
<feature type="chain" id="PRO_5034319695" description="Cytochrome P450" evidence="11">
    <location>
        <begin position="20"/>
        <end position="525"/>
    </location>
</feature>
<dbReference type="GO" id="GO:0005506">
    <property type="term" value="F:iron ion binding"/>
    <property type="evidence" value="ECO:0007669"/>
    <property type="project" value="InterPro"/>
</dbReference>
<reference evidence="12 13" key="1">
    <citation type="journal article" date="2020" name="ISME J.">
        <title>Uncovering the hidden diversity of litter-decomposition mechanisms in mushroom-forming fungi.</title>
        <authorList>
            <person name="Floudas D."/>
            <person name="Bentzer J."/>
            <person name="Ahren D."/>
            <person name="Johansson T."/>
            <person name="Persson P."/>
            <person name="Tunlid A."/>
        </authorList>
    </citation>
    <scope>NUCLEOTIDE SEQUENCE [LARGE SCALE GENOMIC DNA]</scope>
    <source>
        <strain evidence="12 13">CBS 101986</strain>
    </source>
</reference>
<evidence type="ECO:0000256" key="11">
    <source>
        <dbReference type="SAM" id="SignalP"/>
    </source>
</evidence>
<evidence type="ECO:0000256" key="10">
    <source>
        <dbReference type="RuleBase" id="RU000461"/>
    </source>
</evidence>
<proteinExistence type="inferred from homology"/>
<comment type="caution">
    <text evidence="12">The sequence shown here is derived from an EMBL/GenBank/DDBJ whole genome shotgun (WGS) entry which is preliminary data.</text>
</comment>
<keyword evidence="8 10" id="KW-0503">Monooxygenase</keyword>
<dbReference type="PRINTS" id="PR00463">
    <property type="entry name" value="EP450I"/>
</dbReference>
<evidence type="ECO:0000256" key="7">
    <source>
        <dbReference type="ARBA" id="ARBA00023004"/>
    </source>
</evidence>
<keyword evidence="6 10" id="KW-0560">Oxidoreductase</keyword>
<accession>A0A8H5BPX9</accession>
<evidence type="ECO:0000256" key="5">
    <source>
        <dbReference type="ARBA" id="ARBA00022723"/>
    </source>
</evidence>
<dbReference type="EMBL" id="JAACJJ010000014">
    <property type="protein sequence ID" value="KAF5327069.1"/>
    <property type="molecule type" value="Genomic_DNA"/>
</dbReference>
<protein>
    <recommendedName>
        <fullName evidence="14">Cytochrome P450</fullName>
    </recommendedName>
</protein>
<keyword evidence="7 9" id="KW-0408">Iron</keyword>
<comment type="cofactor">
    <cofactor evidence="1 9">
        <name>heme</name>
        <dbReference type="ChEBI" id="CHEBI:30413"/>
    </cofactor>
</comment>
<evidence type="ECO:0000256" key="2">
    <source>
        <dbReference type="ARBA" id="ARBA00005179"/>
    </source>
</evidence>
<evidence type="ECO:0000313" key="13">
    <source>
        <dbReference type="Proteomes" id="UP000567179"/>
    </source>
</evidence>
<keyword evidence="4 9" id="KW-0349">Heme</keyword>
<gene>
    <name evidence="12" type="ORF">D9619_004660</name>
</gene>
<evidence type="ECO:0000313" key="12">
    <source>
        <dbReference type="EMBL" id="KAF5327069.1"/>
    </source>
</evidence>
<dbReference type="GO" id="GO:0004497">
    <property type="term" value="F:monooxygenase activity"/>
    <property type="evidence" value="ECO:0007669"/>
    <property type="project" value="UniProtKB-KW"/>
</dbReference>
<feature type="binding site" description="axial binding residue" evidence="9">
    <location>
        <position position="451"/>
    </location>
    <ligand>
        <name>heme</name>
        <dbReference type="ChEBI" id="CHEBI:30413"/>
    </ligand>
    <ligandPart>
        <name>Fe</name>
        <dbReference type="ChEBI" id="CHEBI:18248"/>
    </ligandPart>
</feature>
<evidence type="ECO:0000256" key="1">
    <source>
        <dbReference type="ARBA" id="ARBA00001971"/>
    </source>
</evidence>
<dbReference type="OrthoDB" id="2789670at2759"/>
<dbReference type="Pfam" id="PF00067">
    <property type="entry name" value="p450"/>
    <property type="match status" value="1"/>
</dbReference>
<evidence type="ECO:0000256" key="6">
    <source>
        <dbReference type="ARBA" id="ARBA00023002"/>
    </source>
</evidence>
<dbReference type="InterPro" id="IPR050364">
    <property type="entry name" value="Cytochrome_P450_fung"/>
</dbReference>
<dbReference type="Gene3D" id="1.10.630.10">
    <property type="entry name" value="Cytochrome P450"/>
    <property type="match status" value="1"/>
</dbReference>
<dbReference type="PANTHER" id="PTHR46300">
    <property type="entry name" value="P450, PUTATIVE (EUROFUNG)-RELATED-RELATED"/>
    <property type="match status" value="1"/>
</dbReference>
<dbReference type="Proteomes" id="UP000567179">
    <property type="component" value="Unassembled WGS sequence"/>
</dbReference>
<feature type="signal peptide" evidence="11">
    <location>
        <begin position="1"/>
        <end position="19"/>
    </location>
</feature>
<dbReference type="PRINTS" id="PR00385">
    <property type="entry name" value="P450"/>
</dbReference>
<evidence type="ECO:0000256" key="8">
    <source>
        <dbReference type="ARBA" id="ARBA00023033"/>
    </source>
</evidence>
<comment type="pathway">
    <text evidence="2">Secondary metabolite biosynthesis.</text>
</comment>
<organism evidence="12 13">
    <name type="scientific">Psilocybe cf. subviscida</name>
    <dbReference type="NCBI Taxonomy" id="2480587"/>
    <lineage>
        <taxon>Eukaryota</taxon>
        <taxon>Fungi</taxon>
        <taxon>Dikarya</taxon>
        <taxon>Basidiomycota</taxon>
        <taxon>Agaricomycotina</taxon>
        <taxon>Agaricomycetes</taxon>
        <taxon>Agaricomycetidae</taxon>
        <taxon>Agaricales</taxon>
        <taxon>Agaricineae</taxon>
        <taxon>Strophariaceae</taxon>
        <taxon>Psilocybe</taxon>
    </lineage>
</organism>
<evidence type="ECO:0000256" key="9">
    <source>
        <dbReference type="PIRSR" id="PIRSR602401-1"/>
    </source>
</evidence>
<dbReference type="SUPFAM" id="SSF48264">
    <property type="entry name" value="Cytochrome P450"/>
    <property type="match status" value="1"/>
</dbReference>
<dbReference type="PANTHER" id="PTHR46300:SF7">
    <property type="entry name" value="P450, PUTATIVE (EUROFUNG)-RELATED"/>
    <property type="match status" value="1"/>
</dbReference>
<dbReference type="InterPro" id="IPR002401">
    <property type="entry name" value="Cyt_P450_E_grp-I"/>
</dbReference>
<dbReference type="CDD" id="cd11065">
    <property type="entry name" value="CYP64-like"/>
    <property type="match status" value="1"/>
</dbReference>
<evidence type="ECO:0000256" key="3">
    <source>
        <dbReference type="ARBA" id="ARBA00010617"/>
    </source>
</evidence>
<dbReference type="AlphaFoldDB" id="A0A8H5BPX9"/>
<comment type="similarity">
    <text evidence="3 10">Belongs to the cytochrome P450 family.</text>
</comment>
<dbReference type="InterPro" id="IPR036396">
    <property type="entry name" value="Cyt_P450_sf"/>
</dbReference>
<name>A0A8H5BPX9_9AGAR</name>
<evidence type="ECO:0008006" key="14">
    <source>
        <dbReference type="Google" id="ProtNLM"/>
    </source>
</evidence>
<keyword evidence="11" id="KW-0732">Signal</keyword>
<dbReference type="GO" id="GO:0020037">
    <property type="term" value="F:heme binding"/>
    <property type="evidence" value="ECO:0007669"/>
    <property type="project" value="InterPro"/>
</dbReference>
<dbReference type="PROSITE" id="PS00086">
    <property type="entry name" value="CYTOCHROME_P450"/>
    <property type="match status" value="1"/>
</dbReference>
<sequence>MISAWLNLLQLCVASGILACLAYKVAQELSLRRRNRARLPLPPGPRGYPFIGNVLDMPTSQQWRVYADWAKVYGDIFSFKVLGQPIVVLNSLEVAQDLFDKRSANYSDRPRLPMLLELMNFGHIFLLLPYGSWWRRHRRSFNQHFHESIVRKYHPIQAQETRAFLNRLLHTPERFKSHTRQALAATIMSLGYGIEIQGFDDPYVVNIEESMHGLNVAGLPGSFLVDQIPALKYVPSWFPGAGFKRKAAHWAEVNRKVAELPFKHVAQQMKDGTASPSLAATLIASLPEGDEALVVEETKLAQNVVAIAYLAGADTTVSAIQTFFLAMALYPDVQKRAQAELDIVVGPHRLPEFSDRASLPYVNALIKETLRWQLVVPIPMAHMATDDDVYKGYFIPKGTIVLGNAWAMLHDERVFEDPEEFRPERYLKDGKLDLSVRQPEASAFGFGRRICPGRFLSDSSLFSMVSSTLHAFDITPALDKNGIPIPLSTQMTSGLVSYPEPFTIDIKPRSPAAEALIRDGILGDI</sequence>
<dbReference type="InterPro" id="IPR001128">
    <property type="entry name" value="Cyt_P450"/>
</dbReference>
<dbReference type="InterPro" id="IPR017972">
    <property type="entry name" value="Cyt_P450_CS"/>
</dbReference>
<keyword evidence="5 9" id="KW-0479">Metal-binding</keyword>
<dbReference type="GO" id="GO:0016705">
    <property type="term" value="F:oxidoreductase activity, acting on paired donors, with incorporation or reduction of molecular oxygen"/>
    <property type="evidence" value="ECO:0007669"/>
    <property type="project" value="InterPro"/>
</dbReference>
<evidence type="ECO:0000256" key="4">
    <source>
        <dbReference type="ARBA" id="ARBA00022617"/>
    </source>
</evidence>